<reference evidence="1 2" key="1">
    <citation type="journal article" date="2011" name="Genome Res.">
        <title>Phylogeny-wide analysis of social amoeba genomes highlights ancient origins for complex intercellular communication.</title>
        <authorList>
            <person name="Heidel A.J."/>
            <person name="Lawal H.M."/>
            <person name="Felder M."/>
            <person name="Schilde C."/>
            <person name="Helps N.R."/>
            <person name="Tunggal B."/>
            <person name="Rivero F."/>
            <person name="John U."/>
            <person name="Schleicher M."/>
            <person name="Eichinger L."/>
            <person name="Platzer M."/>
            <person name="Noegel A.A."/>
            <person name="Schaap P."/>
            <person name="Gloeckner G."/>
        </authorList>
    </citation>
    <scope>NUCLEOTIDE SEQUENCE [LARGE SCALE GENOMIC DNA]</scope>
    <source>
        <strain evidence="2">ATCC 26659 / Pp 5 / PN500</strain>
    </source>
</reference>
<protein>
    <submittedName>
        <fullName evidence="1">Uncharacterized protein</fullName>
    </submittedName>
</protein>
<dbReference type="RefSeq" id="XP_020427902.1">
    <property type="nucleotide sequence ID" value="XM_020581586.1"/>
</dbReference>
<proteinExistence type="predicted"/>
<evidence type="ECO:0000313" key="1">
    <source>
        <dbReference type="EMBL" id="EFA75768.1"/>
    </source>
</evidence>
<name>D3BS31_HETP5</name>
<dbReference type="AlphaFoldDB" id="D3BS31"/>
<keyword evidence="2" id="KW-1185">Reference proteome</keyword>
<dbReference type="OMA" id="RPDIAPW"/>
<organism evidence="1 2">
    <name type="scientific">Heterostelium pallidum (strain ATCC 26659 / Pp 5 / PN500)</name>
    <name type="common">Cellular slime mold</name>
    <name type="synonym">Polysphondylium pallidum</name>
    <dbReference type="NCBI Taxonomy" id="670386"/>
    <lineage>
        <taxon>Eukaryota</taxon>
        <taxon>Amoebozoa</taxon>
        <taxon>Evosea</taxon>
        <taxon>Eumycetozoa</taxon>
        <taxon>Dictyostelia</taxon>
        <taxon>Acytosteliales</taxon>
        <taxon>Acytosteliaceae</taxon>
        <taxon>Heterostelium</taxon>
    </lineage>
</organism>
<dbReference type="EMBL" id="ADBJ01000051">
    <property type="protein sequence ID" value="EFA75768.1"/>
    <property type="molecule type" value="Genomic_DNA"/>
</dbReference>
<sequence>MSRLFNQRSVYLVRSASTRSYATKSVDQQIKEFLARPDIAPTAAKFGITYKEPTAEENQRSLNEIKAQLQQGEKDAVKTFVASLDPEKPFF</sequence>
<gene>
    <name evidence="1" type="ORF">PPL_10823</name>
</gene>
<comment type="caution">
    <text evidence="1">The sequence shown here is derived from an EMBL/GenBank/DDBJ whole genome shotgun (WGS) entry which is preliminary data.</text>
</comment>
<evidence type="ECO:0000313" key="2">
    <source>
        <dbReference type="Proteomes" id="UP000001396"/>
    </source>
</evidence>
<accession>D3BS31</accession>
<dbReference type="InParanoid" id="D3BS31"/>
<dbReference type="Proteomes" id="UP000001396">
    <property type="component" value="Unassembled WGS sequence"/>
</dbReference>
<dbReference type="GeneID" id="31366292"/>